<evidence type="ECO:0000313" key="2">
    <source>
        <dbReference type="EMBL" id="BCU08132.1"/>
    </source>
</evidence>
<keyword evidence="1" id="KW-0472">Membrane</keyword>
<reference evidence="2 3" key="1">
    <citation type="submission" date="2021-04" db="EMBL/GenBank/DDBJ databases">
        <title>Complete genome sequencing of Allochromatium tepidum strain NZ.</title>
        <authorList>
            <person name="Tsukatani Y."/>
            <person name="Mori H."/>
        </authorList>
    </citation>
    <scope>NUCLEOTIDE SEQUENCE [LARGE SCALE GENOMIC DNA]</scope>
    <source>
        <strain evidence="2 3">NZ</strain>
    </source>
</reference>
<dbReference type="RefSeq" id="WP_213379151.1">
    <property type="nucleotide sequence ID" value="NZ_AP024563.1"/>
</dbReference>
<feature type="transmembrane region" description="Helical" evidence="1">
    <location>
        <begin position="56"/>
        <end position="74"/>
    </location>
</feature>
<keyword evidence="1" id="KW-1133">Transmembrane helix</keyword>
<dbReference type="Proteomes" id="UP000680679">
    <property type="component" value="Chromosome"/>
</dbReference>
<evidence type="ECO:0000313" key="3">
    <source>
        <dbReference type="Proteomes" id="UP000680679"/>
    </source>
</evidence>
<organism evidence="2 3">
    <name type="scientific">Allochromatium tepidum</name>
    <dbReference type="NCBI Taxonomy" id="553982"/>
    <lineage>
        <taxon>Bacteria</taxon>
        <taxon>Pseudomonadati</taxon>
        <taxon>Pseudomonadota</taxon>
        <taxon>Gammaproteobacteria</taxon>
        <taxon>Chromatiales</taxon>
        <taxon>Chromatiaceae</taxon>
        <taxon>Allochromatium</taxon>
    </lineage>
</organism>
<keyword evidence="3" id="KW-1185">Reference proteome</keyword>
<gene>
    <name evidence="2" type="ORF">Atep_28090</name>
</gene>
<keyword evidence="1" id="KW-0812">Transmembrane</keyword>
<evidence type="ECO:0008006" key="4">
    <source>
        <dbReference type="Google" id="ProtNLM"/>
    </source>
</evidence>
<name>A0ABM7QQ50_9GAMM</name>
<proteinExistence type="predicted"/>
<protein>
    <recommendedName>
        <fullName evidence="4">Glycosyltransferase RgtA/B/C/D-like domain-containing protein</fullName>
    </recommendedName>
</protein>
<feature type="transmembrane region" description="Helical" evidence="1">
    <location>
        <begin position="31"/>
        <end position="49"/>
    </location>
</feature>
<sequence>MDPDPCRSCPLCVHLIPAVYWLTRELFGPGPAPWVAAALVACSPLQLLYAQEARQYALWMLLLTLSCLTLAIALRRGTWGNLAGAWSDHDARPL</sequence>
<dbReference type="EMBL" id="AP024563">
    <property type="protein sequence ID" value="BCU08132.1"/>
    <property type="molecule type" value="Genomic_DNA"/>
</dbReference>
<evidence type="ECO:0000256" key="1">
    <source>
        <dbReference type="SAM" id="Phobius"/>
    </source>
</evidence>
<accession>A0ABM7QQ50</accession>